<feature type="signal peptide" evidence="2">
    <location>
        <begin position="1"/>
        <end position="18"/>
    </location>
</feature>
<evidence type="ECO:0008006" key="5">
    <source>
        <dbReference type="Google" id="ProtNLM"/>
    </source>
</evidence>
<dbReference type="EMBL" id="JACSDZ010000021">
    <property type="protein sequence ID" value="KAF7381766.1"/>
    <property type="molecule type" value="Genomic_DNA"/>
</dbReference>
<keyword evidence="4" id="KW-1185">Reference proteome</keyword>
<gene>
    <name evidence="3" type="ORF">HZH68_015639</name>
</gene>
<dbReference type="PANTHER" id="PTHR21163">
    <property type="entry name" value="PROTEIN G12"/>
    <property type="match status" value="1"/>
</dbReference>
<dbReference type="Pfam" id="PF06757">
    <property type="entry name" value="Ins_allergen_rp"/>
    <property type="match status" value="2"/>
</dbReference>
<dbReference type="InterPro" id="IPR010629">
    <property type="entry name" value="Ins_allergen"/>
</dbReference>
<keyword evidence="1" id="KW-0472">Membrane</keyword>
<sequence>MKYILTFLAALVVVGVSAIPLNGNRTDLLNGNRSNIFHANIFGIFNGNESEPNPLDKDFFDFLELLPWDTFNKIAEEYENNTEIIETYHFVKSKEFHKLVYAVEALPEHHRYVLYLQESGYNKIEELQAIHKILGMKDYVPPEPSHQVFKRDNNSEGGLSGLIKKYIAILPVKEIKELHEKKLKDSPAFAKFISYLRDEKFSKIMKALMKYILTFLAALVVVGVSANPLNGNRTNLLNGNRSNIFSENFLDIFNGNYTPSLERELSDFFRLIPMDKVGEIFETYKNDPEIINAIYYLKSDKLHQLVYAVEDLPQFHEYVLYLQEAGLDKIKQLKLLHLIFGMKDYVPPKSSHDVFKKGNNFKPGFKGFIEAYIGILPTKEIKELYEKKSKESETFAKFISYYKSNKHFVLRQKLGETSEVQTLLKMLKLVGIDYKAIEDLHLRMIGMRQ</sequence>
<organism evidence="3 4">
    <name type="scientific">Vespula germanica</name>
    <name type="common">German yellow jacket</name>
    <name type="synonym">Paravespula germanica</name>
    <dbReference type="NCBI Taxonomy" id="30212"/>
    <lineage>
        <taxon>Eukaryota</taxon>
        <taxon>Metazoa</taxon>
        <taxon>Ecdysozoa</taxon>
        <taxon>Arthropoda</taxon>
        <taxon>Hexapoda</taxon>
        <taxon>Insecta</taxon>
        <taxon>Pterygota</taxon>
        <taxon>Neoptera</taxon>
        <taxon>Endopterygota</taxon>
        <taxon>Hymenoptera</taxon>
        <taxon>Apocrita</taxon>
        <taxon>Aculeata</taxon>
        <taxon>Vespoidea</taxon>
        <taxon>Vespidae</taxon>
        <taxon>Vespinae</taxon>
        <taxon>Vespula</taxon>
    </lineage>
</organism>
<comment type="caution">
    <text evidence="3">The sequence shown here is derived from an EMBL/GenBank/DDBJ whole genome shotgun (WGS) entry which is preliminary data.</text>
</comment>
<keyword evidence="1" id="KW-1133">Transmembrane helix</keyword>
<evidence type="ECO:0000256" key="1">
    <source>
        <dbReference type="SAM" id="Phobius"/>
    </source>
</evidence>
<dbReference type="Proteomes" id="UP000617340">
    <property type="component" value="Unassembled WGS sequence"/>
</dbReference>
<accession>A0A834JA14</accession>
<evidence type="ECO:0000313" key="3">
    <source>
        <dbReference type="EMBL" id="KAF7381766.1"/>
    </source>
</evidence>
<reference evidence="3" key="1">
    <citation type="journal article" date="2020" name="G3 (Bethesda)">
        <title>High-Quality Assemblies for Three Invasive Social Wasps from the &lt;i&gt;Vespula&lt;/i&gt; Genus.</title>
        <authorList>
            <person name="Harrop T.W.R."/>
            <person name="Guhlin J."/>
            <person name="McLaughlin G.M."/>
            <person name="Permina E."/>
            <person name="Stockwell P."/>
            <person name="Gilligan J."/>
            <person name="Le Lec M.F."/>
            <person name="Gruber M.A.M."/>
            <person name="Quinn O."/>
            <person name="Lovegrove M."/>
            <person name="Duncan E.J."/>
            <person name="Remnant E.J."/>
            <person name="Van Eeckhoven J."/>
            <person name="Graham B."/>
            <person name="Knapp R.A."/>
            <person name="Langford K.W."/>
            <person name="Kronenberg Z."/>
            <person name="Press M.O."/>
            <person name="Eacker S.M."/>
            <person name="Wilson-Rankin E.E."/>
            <person name="Purcell J."/>
            <person name="Lester P.J."/>
            <person name="Dearden P.K."/>
        </authorList>
    </citation>
    <scope>NUCLEOTIDE SEQUENCE</scope>
    <source>
        <strain evidence="3">Linc-1</strain>
    </source>
</reference>
<evidence type="ECO:0000256" key="2">
    <source>
        <dbReference type="SAM" id="SignalP"/>
    </source>
</evidence>
<proteinExistence type="predicted"/>
<name>A0A834JA14_VESGE</name>
<feature type="transmembrane region" description="Helical" evidence="1">
    <location>
        <begin position="208"/>
        <end position="226"/>
    </location>
</feature>
<feature type="chain" id="PRO_5032477812" description="Protein G12" evidence="2">
    <location>
        <begin position="19"/>
        <end position="449"/>
    </location>
</feature>
<dbReference type="PANTHER" id="PTHR21163:SF1">
    <property type="entry name" value="PROTEIN G12"/>
    <property type="match status" value="1"/>
</dbReference>
<evidence type="ECO:0000313" key="4">
    <source>
        <dbReference type="Proteomes" id="UP000617340"/>
    </source>
</evidence>
<keyword evidence="2" id="KW-0732">Signal</keyword>
<protein>
    <recommendedName>
        <fullName evidence="5">Protein G12</fullName>
    </recommendedName>
</protein>
<keyword evidence="1" id="KW-0812">Transmembrane</keyword>
<dbReference type="AlphaFoldDB" id="A0A834JA14"/>